<accession>A0ABU3DS30</accession>
<dbReference type="Pfam" id="PF01126">
    <property type="entry name" value="Heme_oxygenase"/>
    <property type="match status" value="1"/>
</dbReference>
<gene>
    <name evidence="1" type="ORF">RM541_09100</name>
</gene>
<keyword evidence="2" id="KW-1185">Reference proteome</keyword>
<reference evidence="1 2" key="1">
    <citation type="submission" date="2023-09" db="EMBL/GenBank/DDBJ databases">
        <authorList>
            <person name="Rey-Velasco X."/>
        </authorList>
    </citation>
    <scope>NUCLEOTIDE SEQUENCE [LARGE SCALE GENOMIC DNA]</scope>
    <source>
        <strain evidence="1 2">F225</strain>
    </source>
</reference>
<dbReference type="InterPro" id="IPR016053">
    <property type="entry name" value="Haem_Oase-like"/>
</dbReference>
<evidence type="ECO:0000313" key="1">
    <source>
        <dbReference type="EMBL" id="MDT0686523.1"/>
    </source>
</evidence>
<name>A0ABU3DS30_9FLAO</name>
<protein>
    <submittedName>
        <fullName evidence="1">Biliverdin-producing heme oxygenase</fullName>
    </submittedName>
</protein>
<comment type="caution">
    <text evidence="1">The sequence shown here is derived from an EMBL/GenBank/DDBJ whole genome shotgun (WGS) entry which is preliminary data.</text>
</comment>
<dbReference type="Gene3D" id="1.20.910.10">
    <property type="entry name" value="Heme oxygenase-like"/>
    <property type="match status" value="1"/>
</dbReference>
<organism evidence="1 2">
    <name type="scientific">Autumnicola psychrophila</name>
    <dbReference type="NCBI Taxonomy" id="3075592"/>
    <lineage>
        <taxon>Bacteria</taxon>
        <taxon>Pseudomonadati</taxon>
        <taxon>Bacteroidota</taxon>
        <taxon>Flavobacteriia</taxon>
        <taxon>Flavobacteriales</taxon>
        <taxon>Flavobacteriaceae</taxon>
        <taxon>Autumnicola</taxon>
    </lineage>
</organism>
<dbReference type="Proteomes" id="UP001253848">
    <property type="component" value="Unassembled WGS sequence"/>
</dbReference>
<dbReference type="RefSeq" id="WP_311499847.1">
    <property type="nucleotide sequence ID" value="NZ_JAVRHN010000006.1"/>
</dbReference>
<dbReference type="InterPro" id="IPR016084">
    <property type="entry name" value="Haem_Oase-like_multi-hlx"/>
</dbReference>
<evidence type="ECO:0000313" key="2">
    <source>
        <dbReference type="Proteomes" id="UP001253848"/>
    </source>
</evidence>
<dbReference type="SUPFAM" id="SSF48613">
    <property type="entry name" value="Heme oxygenase-like"/>
    <property type="match status" value="1"/>
</dbReference>
<sequence length="185" mass="21043">MLSELRDSTAELHREIEEENAAGTIMDHSISIAQYKNLLFQNYVAYAISEKEISAQLVNYEPSKYKELEKDLDQLNVPAEIPSFSGSNFSCNSEAEAFGAAYVVEGSAMGGMLISRNLKHCKKLSSIENHHFFNGKRDSLKSWNEFKKLIESKTFTDEEKTSAINKAKETFEFFGQVFRQQFLNS</sequence>
<dbReference type="CDD" id="cd19166">
    <property type="entry name" value="HemeO-bac"/>
    <property type="match status" value="1"/>
</dbReference>
<dbReference type="EMBL" id="JAVRHN010000006">
    <property type="protein sequence ID" value="MDT0686523.1"/>
    <property type="molecule type" value="Genomic_DNA"/>
</dbReference>
<proteinExistence type="predicted"/>